<dbReference type="InterPro" id="IPR027417">
    <property type="entry name" value="P-loop_NTPase"/>
</dbReference>
<feature type="binding site" evidence="8">
    <location>
        <position position="53"/>
    </location>
    <ligand>
        <name>ATP</name>
        <dbReference type="ChEBI" id="CHEBI:30616"/>
    </ligand>
</feature>
<keyword evidence="4 8" id="KW-0547">Nucleotide-binding</keyword>
<keyword evidence="6 8" id="KW-0067">ATP-binding</keyword>
<dbReference type="EMBL" id="MTBO01000027">
    <property type="protein sequence ID" value="OSI14993.1"/>
    <property type="molecule type" value="Genomic_DNA"/>
</dbReference>
<feature type="active site" evidence="8">
    <location>
        <position position="39"/>
    </location>
</feature>
<dbReference type="OrthoDB" id="9802097at2"/>
<dbReference type="PANTHER" id="PTHR43210:SF5">
    <property type="entry name" value="DETHIOBIOTIN SYNTHETASE"/>
    <property type="match status" value="1"/>
</dbReference>
<evidence type="ECO:0000256" key="2">
    <source>
        <dbReference type="ARBA" id="ARBA00022598"/>
    </source>
</evidence>
<evidence type="ECO:0000256" key="7">
    <source>
        <dbReference type="ARBA" id="ARBA00022842"/>
    </source>
</evidence>
<evidence type="ECO:0000256" key="8">
    <source>
        <dbReference type="HAMAP-Rule" id="MF_00336"/>
    </source>
</evidence>
<keyword evidence="3 8" id="KW-0479">Metal-binding</keyword>
<dbReference type="GeneID" id="94581536"/>
<evidence type="ECO:0000256" key="5">
    <source>
        <dbReference type="ARBA" id="ARBA00022756"/>
    </source>
</evidence>
<dbReference type="InterPro" id="IPR004472">
    <property type="entry name" value="DTB_synth_BioD"/>
</dbReference>
<keyword evidence="2 8" id="KW-0436">Ligase</keyword>
<dbReference type="Gene3D" id="3.40.50.300">
    <property type="entry name" value="P-loop containing nucleotide triphosphate hydrolases"/>
    <property type="match status" value="1"/>
</dbReference>
<comment type="function">
    <text evidence="8">Catalyzes a mechanistically unusual reaction, the ATP-dependent insertion of CO2 between the N7 and N8 nitrogen atoms of 7,8-diaminopelargonic acid (DAPA, also called 7,8-diammoniononanoate) to form a ureido ring.</text>
</comment>
<dbReference type="GO" id="GO:0005829">
    <property type="term" value="C:cytosol"/>
    <property type="evidence" value="ECO:0007669"/>
    <property type="project" value="TreeGrafter"/>
</dbReference>
<feature type="binding site" evidence="8">
    <location>
        <position position="53"/>
    </location>
    <ligand>
        <name>Mg(2+)</name>
        <dbReference type="ChEBI" id="CHEBI:18420"/>
    </ligand>
</feature>
<dbReference type="GO" id="GO:0000287">
    <property type="term" value="F:magnesium ion binding"/>
    <property type="evidence" value="ECO:0007669"/>
    <property type="project" value="UniProtKB-UniRule"/>
</dbReference>
<proteinExistence type="inferred from homology"/>
<dbReference type="AlphaFoldDB" id="A0A1X3D4Z3"/>
<organism evidence="9 10">
    <name type="scientific">Neisseria dentiae</name>
    <dbReference type="NCBI Taxonomy" id="194197"/>
    <lineage>
        <taxon>Bacteria</taxon>
        <taxon>Pseudomonadati</taxon>
        <taxon>Pseudomonadota</taxon>
        <taxon>Betaproteobacteria</taxon>
        <taxon>Neisseriales</taxon>
        <taxon>Neisseriaceae</taxon>
        <taxon>Neisseria</taxon>
    </lineage>
</organism>
<comment type="subunit">
    <text evidence="8">Homodimer.</text>
</comment>
<evidence type="ECO:0000313" key="10">
    <source>
        <dbReference type="Proteomes" id="UP000193118"/>
    </source>
</evidence>
<evidence type="ECO:0000256" key="1">
    <source>
        <dbReference type="ARBA" id="ARBA00022490"/>
    </source>
</evidence>
<feature type="binding site" evidence="8">
    <location>
        <position position="18"/>
    </location>
    <ligand>
        <name>Mg(2+)</name>
        <dbReference type="ChEBI" id="CHEBI:18420"/>
    </ligand>
</feature>
<protein>
    <recommendedName>
        <fullName evidence="8">ATP-dependent dethiobiotin synthetase BioD</fullName>
        <ecNumber evidence="8">6.3.3.3</ecNumber>
    </recommendedName>
    <alternativeName>
        <fullName evidence="8">DTB synthetase</fullName>
        <shortName evidence="8">DTBS</shortName>
    </alternativeName>
    <alternativeName>
        <fullName evidence="8">Dethiobiotin synthase</fullName>
    </alternativeName>
</protein>
<dbReference type="FunFam" id="3.40.50.300:FF:000292">
    <property type="entry name" value="ATP-dependent dethiobiotin synthetase BioD"/>
    <property type="match status" value="1"/>
</dbReference>
<feature type="binding site" evidence="8">
    <location>
        <begin position="14"/>
        <end position="19"/>
    </location>
    <ligand>
        <name>ATP</name>
        <dbReference type="ChEBI" id="CHEBI:30616"/>
    </ligand>
</feature>
<comment type="catalytic activity">
    <reaction evidence="8">
        <text>(7R,8S)-7,8-diammoniononanoate + CO2 + ATP = (4R,5S)-dethiobiotin + ADP + phosphate + 3 H(+)</text>
        <dbReference type="Rhea" id="RHEA:15805"/>
        <dbReference type="ChEBI" id="CHEBI:15378"/>
        <dbReference type="ChEBI" id="CHEBI:16526"/>
        <dbReference type="ChEBI" id="CHEBI:30616"/>
        <dbReference type="ChEBI" id="CHEBI:43474"/>
        <dbReference type="ChEBI" id="CHEBI:149469"/>
        <dbReference type="ChEBI" id="CHEBI:149473"/>
        <dbReference type="ChEBI" id="CHEBI:456216"/>
        <dbReference type="EC" id="6.3.3.3"/>
    </reaction>
</comment>
<comment type="similarity">
    <text evidence="8">Belongs to the dethiobiotin synthetase family.</text>
</comment>
<keyword evidence="10" id="KW-1185">Reference proteome</keyword>
<dbReference type="Proteomes" id="UP000193118">
    <property type="component" value="Unassembled WGS sequence"/>
</dbReference>
<comment type="pathway">
    <text evidence="8">Cofactor biosynthesis; biotin biosynthesis; biotin from 7,8-diaminononanoate: step 1/2.</text>
</comment>
<comment type="caution">
    <text evidence="8">Lacks conserved residue(s) required for the propagation of feature annotation.</text>
</comment>
<comment type="subcellular location">
    <subcellularLocation>
        <location evidence="8">Cytoplasm</location>
    </subcellularLocation>
</comment>
<dbReference type="GO" id="GO:0009102">
    <property type="term" value="P:biotin biosynthetic process"/>
    <property type="evidence" value="ECO:0007669"/>
    <property type="project" value="UniProtKB-UniRule"/>
</dbReference>
<keyword evidence="5 8" id="KW-0093">Biotin biosynthesis</keyword>
<feature type="binding site" evidence="8">
    <location>
        <begin position="174"/>
        <end position="175"/>
    </location>
    <ligand>
        <name>ATP</name>
        <dbReference type="ChEBI" id="CHEBI:30616"/>
    </ligand>
</feature>
<dbReference type="NCBIfam" id="TIGR00347">
    <property type="entry name" value="bioD"/>
    <property type="match status" value="1"/>
</dbReference>
<feature type="binding site" evidence="8">
    <location>
        <position position="114"/>
    </location>
    <ligand>
        <name>Mg(2+)</name>
        <dbReference type="ChEBI" id="CHEBI:18420"/>
    </ligand>
</feature>
<gene>
    <name evidence="8" type="primary">bioD</name>
    <name evidence="9" type="ORF">BWD09_09375</name>
</gene>
<dbReference type="UniPathway" id="UPA00078">
    <property type="reaction ID" value="UER00161"/>
</dbReference>
<dbReference type="PIRSF" id="PIRSF006755">
    <property type="entry name" value="DTB_synth"/>
    <property type="match status" value="1"/>
</dbReference>
<dbReference type="Pfam" id="PF13500">
    <property type="entry name" value="AAA_26"/>
    <property type="match status" value="1"/>
</dbReference>
<dbReference type="RefSeq" id="WP_085366452.1">
    <property type="nucleotide sequence ID" value="NZ_CAUJPZ010000020.1"/>
</dbReference>
<dbReference type="SUPFAM" id="SSF52540">
    <property type="entry name" value="P-loop containing nucleoside triphosphate hydrolases"/>
    <property type="match status" value="1"/>
</dbReference>
<dbReference type="EC" id="6.3.3.3" evidence="8"/>
<evidence type="ECO:0000256" key="4">
    <source>
        <dbReference type="ARBA" id="ARBA00022741"/>
    </source>
</evidence>
<feature type="binding site" evidence="8">
    <location>
        <begin position="114"/>
        <end position="117"/>
    </location>
    <ligand>
        <name>ATP</name>
        <dbReference type="ChEBI" id="CHEBI:30616"/>
    </ligand>
</feature>
<feature type="binding site" evidence="8">
    <location>
        <begin position="203"/>
        <end position="205"/>
    </location>
    <ligand>
        <name>ATP</name>
        <dbReference type="ChEBI" id="CHEBI:30616"/>
    </ligand>
</feature>
<comment type="cofactor">
    <cofactor evidence="8">
        <name>Mg(2+)</name>
        <dbReference type="ChEBI" id="CHEBI:18420"/>
    </cofactor>
</comment>
<reference evidence="10" key="1">
    <citation type="submission" date="2017-01" db="EMBL/GenBank/DDBJ databases">
        <authorList>
            <person name="Wolfgang W.J."/>
            <person name="Cole J."/>
            <person name="Wroblewski D."/>
            <person name="Mcginnis J."/>
            <person name="Musser K.A."/>
        </authorList>
    </citation>
    <scope>NUCLEOTIDE SEQUENCE [LARGE SCALE GENOMIC DNA]</scope>
    <source>
        <strain evidence="10">DSM 19151</strain>
    </source>
</reference>
<dbReference type="GO" id="GO:0042803">
    <property type="term" value="F:protein homodimerization activity"/>
    <property type="evidence" value="ECO:0007669"/>
    <property type="project" value="UniProtKB-ARBA"/>
</dbReference>
<keyword evidence="7 8" id="KW-0460">Magnesium</keyword>
<feature type="binding site" evidence="8">
    <location>
        <position position="43"/>
    </location>
    <ligand>
        <name>substrate</name>
    </ligand>
</feature>
<dbReference type="HAMAP" id="MF_00336">
    <property type="entry name" value="BioD"/>
    <property type="match status" value="1"/>
</dbReference>
<dbReference type="GO" id="GO:0004141">
    <property type="term" value="F:dethiobiotin synthase activity"/>
    <property type="evidence" value="ECO:0007669"/>
    <property type="project" value="UniProtKB-UniRule"/>
</dbReference>
<evidence type="ECO:0000256" key="3">
    <source>
        <dbReference type="ARBA" id="ARBA00022723"/>
    </source>
</evidence>
<sequence>MQQQVYFVTGTDTEAGKTFCTAAMLQAAARAGRRSIGFKPVASGEDGSGINTDVAALQAASAVCLPYTLHNIYTFAEATAPHLAAADSGTLIETAALGRGLAEIKKHGDFVLVEGAGGWLTPLCGQTDFADWVAAERLAVILVVGLKLGCINHALLTAQAVRQAGLPLAGWVANCLSAQPHRFADYLAALQARIPAPLLGVMPFLPQACAAEAAAYVDVSALLSAPAYAADGLNGFAR</sequence>
<dbReference type="PANTHER" id="PTHR43210">
    <property type="entry name" value="DETHIOBIOTIN SYNTHETASE"/>
    <property type="match status" value="1"/>
</dbReference>
<accession>A0A1X3D4Z3</accession>
<keyword evidence="1 8" id="KW-0963">Cytoplasm</keyword>
<evidence type="ECO:0000313" key="9">
    <source>
        <dbReference type="EMBL" id="OSI14993.1"/>
    </source>
</evidence>
<dbReference type="GO" id="GO:0005524">
    <property type="term" value="F:ATP binding"/>
    <property type="evidence" value="ECO:0007669"/>
    <property type="project" value="UniProtKB-UniRule"/>
</dbReference>
<comment type="caution">
    <text evidence="9">The sequence shown here is derived from an EMBL/GenBank/DDBJ whole genome shotgun (WGS) entry which is preliminary data.</text>
</comment>
<name>A0A1X3D4Z3_9NEIS</name>
<evidence type="ECO:0000256" key="6">
    <source>
        <dbReference type="ARBA" id="ARBA00022840"/>
    </source>
</evidence>
<dbReference type="CDD" id="cd03109">
    <property type="entry name" value="DTBS"/>
    <property type="match status" value="1"/>
</dbReference>
<dbReference type="STRING" id="194197.BWD09_09375"/>